<evidence type="ECO:0000313" key="1">
    <source>
        <dbReference type="EMBL" id="TFK08005.1"/>
    </source>
</evidence>
<proteinExistence type="predicted"/>
<dbReference type="EMBL" id="QXTE01000074">
    <property type="protein sequence ID" value="TFK08005.1"/>
    <property type="molecule type" value="Genomic_DNA"/>
</dbReference>
<reference evidence="1 2" key="2">
    <citation type="submission" date="2019-04" db="EMBL/GenBank/DDBJ databases">
        <title>The genome sequence of big-headed turtle.</title>
        <authorList>
            <person name="Gong S."/>
        </authorList>
    </citation>
    <scope>NUCLEOTIDE SEQUENCE [LARGE SCALE GENOMIC DNA]</scope>
    <source>
        <strain evidence="1">DO16091913</strain>
        <tissue evidence="1">Muscle</tissue>
    </source>
</reference>
<reference evidence="1 2" key="1">
    <citation type="submission" date="2019-04" db="EMBL/GenBank/DDBJ databases">
        <title>Draft genome of the big-headed turtle Platysternon megacephalum.</title>
        <authorList>
            <person name="Gong S."/>
        </authorList>
    </citation>
    <scope>NUCLEOTIDE SEQUENCE [LARGE SCALE GENOMIC DNA]</scope>
    <source>
        <strain evidence="1">DO16091913</strain>
        <tissue evidence="1">Muscle</tissue>
    </source>
</reference>
<dbReference type="Proteomes" id="UP000297703">
    <property type="component" value="Unassembled WGS sequence"/>
</dbReference>
<organism evidence="1 2">
    <name type="scientific">Platysternon megacephalum</name>
    <name type="common">big-headed turtle</name>
    <dbReference type="NCBI Taxonomy" id="55544"/>
    <lineage>
        <taxon>Eukaryota</taxon>
        <taxon>Metazoa</taxon>
        <taxon>Chordata</taxon>
        <taxon>Craniata</taxon>
        <taxon>Vertebrata</taxon>
        <taxon>Euteleostomi</taxon>
        <taxon>Archelosauria</taxon>
        <taxon>Testudinata</taxon>
        <taxon>Testudines</taxon>
        <taxon>Cryptodira</taxon>
        <taxon>Durocryptodira</taxon>
        <taxon>Testudinoidea</taxon>
        <taxon>Platysternidae</taxon>
        <taxon>Platysternon</taxon>
    </lineage>
</organism>
<keyword evidence="1" id="KW-0808">Transferase</keyword>
<keyword evidence="2" id="KW-1185">Reference proteome</keyword>
<accession>A0A4D9EGY5</accession>
<protein>
    <submittedName>
        <fullName evidence="1">Beta-1,3-N-acetylglucosaminyltransferase manic fringe</fullName>
    </submittedName>
</protein>
<dbReference type="AlphaFoldDB" id="A0A4D9EGY5"/>
<gene>
    <name evidence="1" type="ORF">DR999_PMT09103</name>
</gene>
<dbReference type="GO" id="GO:0016757">
    <property type="term" value="F:glycosyltransferase activity"/>
    <property type="evidence" value="ECO:0007669"/>
    <property type="project" value="UniProtKB-KW"/>
</dbReference>
<evidence type="ECO:0000313" key="2">
    <source>
        <dbReference type="Proteomes" id="UP000297703"/>
    </source>
</evidence>
<sequence>MWKKFFYLSLTHSHYYGYRILLNLSLLQSSLKAAKLPTWGWGEGNLQHNFKFWSDTRLKLCMAYKQDNRNYNVNRIDPTSNKGYLHLIEKHLLIQHEIQNLFHSSNKMNIIFWMFNYTTKG</sequence>
<keyword evidence="1" id="KW-0328">Glycosyltransferase</keyword>
<name>A0A4D9EGY5_9SAUR</name>
<comment type="caution">
    <text evidence="1">The sequence shown here is derived from an EMBL/GenBank/DDBJ whole genome shotgun (WGS) entry which is preliminary data.</text>
</comment>